<sequence length="55" mass="6361">MKNTEEDFINGSQLNVTEEMKLLEFTVDDCYFSSDESTSTSKYAIDCNESYSWTL</sequence>
<organism evidence="1 2">
    <name type="scientific">Hamiltosporidium magnivora</name>
    <dbReference type="NCBI Taxonomy" id="148818"/>
    <lineage>
        <taxon>Eukaryota</taxon>
        <taxon>Fungi</taxon>
        <taxon>Fungi incertae sedis</taxon>
        <taxon>Microsporidia</taxon>
        <taxon>Dubosqiidae</taxon>
        <taxon>Hamiltosporidium</taxon>
    </lineage>
</organism>
<name>A0A4Q9LFW4_9MICR</name>
<accession>A0A4Q9LFW4</accession>
<gene>
    <name evidence="1" type="ORF">CWI36_0353p0010</name>
</gene>
<proteinExistence type="predicted"/>
<dbReference type="EMBL" id="PITI01000353">
    <property type="protein sequence ID" value="TBU06949.1"/>
    <property type="molecule type" value="Genomic_DNA"/>
</dbReference>
<evidence type="ECO:0000313" key="1">
    <source>
        <dbReference type="EMBL" id="TBU06949.1"/>
    </source>
</evidence>
<dbReference type="Proteomes" id="UP000291404">
    <property type="component" value="Unassembled WGS sequence"/>
</dbReference>
<reference evidence="1 2" key="1">
    <citation type="submission" date="2017-12" db="EMBL/GenBank/DDBJ databases">
        <authorList>
            <person name="Pombert J.-F."/>
            <person name="Haag K.L."/>
            <person name="Ebert D."/>
        </authorList>
    </citation>
    <scope>NUCLEOTIDE SEQUENCE [LARGE SCALE GENOMIC DNA]</scope>
    <source>
        <strain evidence="1">BE-OM-2</strain>
    </source>
</reference>
<evidence type="ECO:0000313" key="2">
    <source>
        <dbReference type="Proteomes" id="UP000291404"/>
    </source>
</evidence>
<keyword evidence="2" id="KW-1185">Reference proteome</keyword>
<comment type="caution">
    <text evidence="1">The sequence shown here is derived from an EMBL/GenBank/DDBJ whole genome shotgun (WGS) entry which is preliminary data.</text>
</comment>
<dbReference type="VEuPathDB" id="MicrosporidiaDB:CWI36_0353p0010"/>
<dbReference type="VEuPathDB" id="MicrosporidiaDB:CWI39_0217p0020"/>
<dbReference type="AlphaFoldDB" id="A0A4Q9LFW4"/>
<protein>
    <submittedName>
        <fullName evidence="1">Uncharacterized protein</fullName>
    </submittedName>
</protein>